<dbReference type="InterPro" id="IPR014756">
    <property type="entry name" value="Ig_E-set"/>
</dbReference>
<dbReference type="Proteomes" id="UP000256561">
    <property type="component" value="Unassembled WGS sequence"/>
</dbReference>
<dbReference type="GO" id="GO:0030246">
    <property type="term" value="F:carbohydrate binding"/>
    <property type="evidence" value="ECO:0007669"/>
    <property type="project" value="InterPro"/>
</dbReference>
<evidence type="ECO:0000256" key="5">
    <source>
        <dbReference type="ARBA" id="ARBA00022764"/>
    </source>
</evidence>
<comment type="pathway">
    <text evidence="2">Glycan metabolism; osmoregulated periplasmic glucan (OPG) biosynthesis.</text>
</comment>
<evidence type="ECO:0000256" key="2">
    <source>
        <dbReference type="ARBA" id="ARBA00005001"/>
    </source>
</evidence>
<dbReference type="InterPro" id="IPR013783">
    <property type="entry name" value="Ig-like_fold"/>
</dbReference>
<comment type="caution">
    <text evidence="7">The sequence shown here is derived from an EMBL/GenBank/DDBJ whole genome shotgun (WGS) entry which is preliminary data.</text>
</comment>
<evidence type="ECO:0000313" key="7">
    <source>
        <dbReference type="EMBL" id="RDV24919.1"/>
    </source>
</evidence>
<dbReference type="OrthoDB" id="335750at2"/>
<dbReference type="UniPathway" id="UPA00637"/>
<evidence type="ECO:0000256" key="1">
    <source>
        <dbReference type="ARBA" id="ARBA00004418"/>
    </source>
</evidence>
<dbReference type="SUPFAM" id="SSF81296">
    <property type="entry name" value="E set domains"/>
    <property type="match status" value="1"/>
</dbReference>
<dbReference type="PANTHER" id="PTHR30504:SF3">
    <property type="entry name" value="GLUCANS BIOSYNTHESIS PROTEIN D"/>
    <property type="match status" value="1"/>
</dbReference>
<evidence type="ECO:0000313" key="8">
    <source>
        <dbReference type="Proteomes" id="UP000256561"/>
    </source>
</evidence>
<proteinExistence type="inferred from homology"/>
<dbReference type="InterPro" id="IPR011013">
    <property type="entry name" value="Gal_mutarotase_sf_dom"/>
</dbReference>
<keyword evidence="4" id="KW-0732">Signal</keyword>
<gene>
    <name evidence="7" type="ORF">DXV75_12390</name>
</gene>
<dbReference type="GO" id="GO:0051274">
    <property type="term" value="P:beta-glucan biosynthetic process"/>
    <property type="evidence" value="ECO:0007669"/>
    <property type="project" value="TreeGrafter"/>
</dbReference>
<keyword evidence="8" id="KW-1185">Reference proteome</keyword>
<evidence type="ECO:0000256" key="4">
    <source>
        <dbReference type="ARBA" id="ARBA00022729"/>
    </source>
</evidence>
<dbReference type="SUPFAM" id="SSF74650">
    <property type="entry name" value="Galactose mutarotase-like"/>
    <property type="match status" value="1"/>
</dbReference>
<dbReference type="PANTHER" id="PTHR30504">
    <property type="entry name" value="GLUCANS BIOSYNTHESIS PROTEIN"/>
    <property type="match status" value="1"/>
</dbReference>
<accession>A0A3D8M5F9</accession>
<sequence>MQPGDKLPTAGRPVAKPFSRMRRISSFLTAIVGTLLYVAHAGAVQVDDANLPAESKPILRSVIADARASAEADYITDDHDLNPKLKSMDYQAYRAIRFDAQRSLWHDENDYEIQFFHPGFLYTLPVTVVTVGSDNAETVLPFDSGMFRYDTNAEHLAGLTDEHSGFAGFRIHYPIKNQQYKDEFAVFLGASYFRLVGMNHVYGLSARGLAIDTGLPEGEEFPHFTKFWLIEPEEGGPITVYARLESPSVAGAYKFVIQPGSDTQMQVKSWLFAREDVRKLGVAPFTSMFLYGENSALRPDDYRPEVHDSDGVLMVTRSGEQVWRPLTNPQRLQITSLSDDSPQGFGMLQRDVDFASYLDAEANYHLRPGLWVSPKAGFEQGRLEVVEIPTNSETNDNIVAYWVPSEPFSAGQSRYFEYTLTTVERNPLPVALATVVRTTQGSTQLPGEKAKGEAGARRFVVDYIKPQGMDISADALNLTLNASNAIVQQARLYPVDGDRQLRATFVVVPKGKETVDMRLYINHQEHQISEVWNYVYQPK</sequence>
<protein>
    <submittedName>
        <fullName evidence="7">Glucan biosynthesis protein G</fullName>
    </submittedName>
</protein>
<organism evidence="7 8">
    <name type="scientific">Alteromonas aestuariivivens</name>
    <dbReference type="NCBI Taxonomy" id="1938339"/>
    <lineage>
        <taxon>Bacteria</taxon>
        <taxon>Pseudomonadati</taxon>
        <taxon>Pseudomonadota</taxon>
        <taxon>Gammaproteobacteria</taxon>
        <taxon>Alteromonadales</taxon>
        <taxon>Alteromonadaceae</taxon>
        <taxon>Alteromonas/Salinimonas group</taxon>
        <taxon>Alteromonas</taxon>
    </lineage>
</organism>
<dbReference type="PIRSF" id="PIRSF006281">
    <property type="entry name" value="MdoG"/>
    <property type="match status" value="1"/>
</dbReference>
<feature type="domain" description="Glucan biosynthesis periplasmic MdoG C-terminal" evidence="6">
    <location>
        <begin position="61"/>
        <end position="535"/>
    </location>
</feature>
<evidence type="ECO:0000259" key="6">
    <source>
        <dbReference type="Pfam" id="PF04349"/>
    </source>
</evidence>
<dbReference type="InterPro" id="IPR014718">
    <property type="entry name" value="GH-type_carb-bd"/>
</dbReference>
<name>A0A3D8M5F9_9ALTE</name>
<comment type="subcellular location">
    <subcellularLocation>
        <location evidence="1">Periplasm</location>
    </subcellularLocation>
</comment>
<dbReference type="InterPro" id="IPR014438">
    <property type="entry name" value="Glucan_biosyn_MdoG/MdoD"/>
</dbReference>
<dbReference type="Gene3D" id="2.70.98.10">
    <property type="match status" value="1"/>
</dbReference>
<dbReference type="InterPro" id="IPR007444">
    <property type="entry name" value="Glucan_biosyn_MdoG_C"/>
</dbReference>
<dbReference type="GO" id="GO:0030288">
    <property type="term" value="C:outer membrane-bounded periplasmic space"/>
    <property type="evidence" value="ECO:0007669"/>
    <property type="project" value="TreeGrafter"/>
</dbReference>
<dbReference type="Pfam" id="PF04349">
    <property type="entry name" value="MdoG"/>
    <property type="match status" value="1"/>
</dbReference>
<reference evidence="8" key="1">
    <citation type="submission" date="2018-08" db="EMBL/GenBank/DDBJ databases">
        <authorList>
            <person name="Zhang J."/>
            <person name="Du Z.-J."/>
        </authorList>
    </citation>
    <scope>NUCLEOTIDE SEQUENCE [LARGE SCALE GENOMIC DNA]</scope>
    <source>
        <strain evidence="8">KCTC 52655</strain>
    </source>
</reference>
<keyword evidence="5" id="KW-0574">Periplasm</keyword>
<dbReference type="Gene3D" id="2.60.40.10">
    <property type="entry name" value="Immunoglobulins"/>
    <property type="match status" value="1"/>
</dbReference>
<comment type="similarity">
    <text evidence="3">Belongs to the OpgD/OpgG family.</text>
</comment>
<dbReference type="GO" id="GO:0003824">
    <property type="term" value="F:catalytic activity"/>
    <property type="evidence" value="ECO:0007669"/>
    <property type="project" value="InterPro"/>
</dbReference>
<evidence type="ECO:0000256" key="3">
    <source>
        <dbReference type="ARBA" id="ARBA00009284"/>
    </source>
</evidence>
<dbReference type="AlphaFoldDB" id="A0A3D8M5F9"/>
<dbReference type="EMBL" id="QRHA01000008">
    <property type="protein sequence ID" value="RDV24919.1"/>
    <property type="molecule type" value="Genomic_DNA"/>
</dbReference>